<evidence type="ECO:0000313" key="8">
    <source>
        <dbReference type="Proteomes" id="UP000036202"/>
    </source>
</evidence>
<keyword evidence="2 4" id="KW-0560">Oxidoreductase</keyword>
<dbReference type="InterPro" id="IPR036291">
    <property type="entry name" value="NAD(P)-bd_dom_sf"/>
</dbReference>
<evidence type="ECO:0000256" key="1">
    <source>
        <dbReference type="ARBA" id="ARBA00005854"/>
    </source>
</evidence>
<proteinExistence type="inferred from homology"/>
<evidence type="ECO:0000313" key="7">
    <source>
        <dbReference type="EMBL" id="AKO92273.1"/>
    </source>
</evidence>
<dbReference type="Pfam" id="PF00389">
    <property type="entry name" value="2-Hacid_dh"/>
    <property type="match status" value="1"/>
</dbReference>
<dbReference type="FunFam" id="3.40.50.720:FF:000363">
    <property type="entry name" value="D-isomer specific 2-hydroxyacid dehydrogenase"/>
    <property type="match status" value="1"/>
</dbReference>
<feature type="domain" description="D-isomer specific 2-hydroxyacid dehydrogenase NAD-binding" evidence="6">
    <location>
        <begin position="103"/>
        <end position="277"/>
    </location>
</feature>
<name>A0A0H4KVF6_9BACI</name>
<dbReference type="PATRIC" id="fig|135735.6.peg.1931"/>
<dbReference type="AlphaFoldDB" id="A0A0H4KVF6"/>
<dbReference type="SUPFAM" id="SSF51735">
    <property type="entry name" value="NAD(P)-binding Rossmann-fold domains"/>
    <property type="match status" value="1"/>
</dbReference>
<dbReference type="PANTHER" id="PTHR43333:SF1">
    <property type="entry name" value="D-ISOMER SPECIFIC 2-HYDROXYACID DEHYDROGENASE NAD-BINDING DOMAIN-CONTAINING PROTEIN"/>
    <property type="match status" value="1"/>
</dbReference>
<dbReference type="GO" id="GO:0016616">
    <property type="term" value="F:oxidoreductase activity, acting on the CH-OH group of donors, NAD or NADP as acceptor"/>
    <property type="evidence" value="ECO:0007669"/>
    <property type="project" value="InterPro"/>
</dbReference>
<dbReference type="EMBL" id="CP011974">
    <property type="protein sequence ID" value="AKO92273.1"/>
    <property type="molecule type" value="Genomic_DNA"/>
</dbReference>
<dbReference type="CDD" id="cd05300">
    <property type="entry name" value="2-Hacid_dh_1"/>
    <property type="match status" value="1"/>
</dbReference>
<organism evidence="7 8">
    <name type="scientific">Priestia filamentosa</name>
    <dbReference type="NCBI Taxonomy" id="1402861"/>
    <lineage>
        <taxon>Bacteria</taxon>
        <taxon>Bacillati</taxon>
        <taxon>Bacillota</taxon>
        <taxon>Bacilli</taxon>
        <taxon>Bacillales</taxon>
        <taxon>Bacillaceae</taxon>
        <taxon>Priestia</taxon>
    </lineage>
</organism>
<dbReference type="KEGG" id="beo:BEH_09325"/>
<reference evidence="8" key="2">
    <citation type="submission" date="2015-06" db="EMBL/GenBank/DDBJ databases">
        <title>Genome Sequence of Bacillus endophyticus and Analysis of its Companion Mechanism in the Ketogulonigenium vulgare-Bacillus strain Consortium.</title>
        <authorList>
            <person name="Jia N."/>
            <person name="Du J."/>
            <person name="Ding M.-Z."/>
            <person name="Gao F."/>
            <person name="Yuan Y.-J."/>
        </authorList>
    </citation>
    <scope>NUCLEOTIDE SEQUENCE [LARGE SCALE GENOMIC DNA]</scope>
    <source>
        <strain evidence="8">Hbe603</strain>
    </source>
</reference>
<dbReference type="OrthoDB" id="9805416at2"/>
<dbReference type="GO" id="GO:0051287">
    <property type="term" value="F:NAD binding"/>
    <property type="evidence" value="ECO:0007669"/>
    <property type="project" value="InterPro"/>
</dbReference>
<dbReference type="InterPro" id="IPR006139">
    <property type="entry name" value="D-isomer_2_OHA_DH_cat_dom"/>
</dbReference>
<evidence type="ECO:0000259" key="6">
    <source>
        <dbReference type="Pfam" id="PF02826"/>
    </source>
</evidence>
<comment type="similarity">
    <text evidence="1 4">Belongs to the D-isomer specific 2-hydroxyacid dehydrogenase family.</text>
</comment>
<keyword evidence="8" id="KW-1185">Reference proteome</keyword>
<sequence length="316" mass="35982">MKMKTMLIVHDVEEYRSTIEEVAVGFKVIIEKDQSKWKNYVEEAEVVLGWRNEMNVEEFKNLRFLQSWSAGVDTLPLAELKEKKVFLSTASGVHAYPISETIFGLLLSLTRKIHTYVRNQLEKKWHNSGLSLELHEKTIGIIGMGAIGKETAKIAKAFNMKTLGLRHSGKEEKYVDEMYTTKALSSFLPHCDYVVITLPLTEDTHGMFGEEQFKKMKSSAFLVNIGRGELVRERELIQALQNEEIAGAGLDVFEQEPLEENSPLWELPNVIVTPHTSGATEYYAKRVVEEIFLPNIKDYLSGKTPSINTVDYEKGY</sequence>
<dbReference type="InterPro" id="IPR006140">
    <property type="entry name" value="D-isomer_DH_NAD-bd"/>
</dbReference>
<gene>
    <name evidence="7" type="ORF">BEH_09325</name>
</gene>
<dbReference type="PANTHER" id="PTHR43333">
    <property type="entry name" value="2-HACID_DH_C DOMAIN-CONTAINING PROTEIN"/>
    <property type="match status" value="1"/>
</dbReference>
<dbReference type="SUPFAM" id="SSF52283">
    <property type="entry name" value="Formate/glycerate dehydrogenase catalytic domain-like"/>
    <property type="match status" value="1"/>
</dbReference>
<accession>A0A0H4KVF6</accession>
<reference evidence="7 8" key="1">
    <citation type="journal article" date="2015" name="PLoS ONE">
        <title>Genome Sequence of Bacillus endophyticus and Analysis of Its Companion Mechanism in the Ketogulonigenium vulgare-Bacillus Strain Consortium.</title>
        <authorList>
            <person name="Jia N."/>
            <person name="Du J."/>
            <person name="Ding M.Z."/>
            <person name="Gao F."/>
            <person name="Yuan Y.J."/>
        </authorList>
    </citation>
    <scope>NUCLEOTIDE SEQUENCE [LARGE SCALE GENOMIC DNA]</scope>
    <source>
        <strain evidence="7 8">Hbe603</strain>
    </source>
</reference>
<evidence type="ECO:0000256" key="4">
    <source>
        <dbReference type="RuleBase" id="RU003719"/>
    </source>
</evidence>
<evidence type="ECO:0000256" key="2">
    <source>
        <dbReference type="ARBA" id="ARBA00023002"/>
    </source>
</evidence>
<evidence type="ECO:0000259" key="5">
    <source>
        <dbReference type="Pfam" id="PF00389"/>
    </source>
</evidence>
<dbReference type="Pfam" id="PF02826">
    <property type="entry name" value="2-Hacid_dh_C"/>
    <property type="match status" value="1"/>
</dbReference>
<dbReference type="Gene3D" id="3.40.50.720">
    <property type="entry name" value="NAD(P)-binding Rossmann-like Domain"/>
    <property type="match status" value="2"/>
</dbReference>
<keyword evidence="3" id="KW-0520">NAD</keyword>
<dbReference type="Proteomes" id="UP000036202">
    <property type="component" value="Chromosome"/>
</dbReference>
<evidence type="ECO:0000256" key="3">
    <source>
        <dbReference type="ARBA" id="ARBA00023027"/>
    </source>
</evidence>
<protein>
    <submittedName>
        <fullName evidence="7">Hydroxyacid dehydrogenase</fullName>
    </submittedName>
</protein>
<feature type="domain" description="D-isomer specific 2-hydroxyacid dehydrogenase catalytic" evidence="5">
    <location>
        <begin position="19"/>
        <end position="305"/>
    </location>
</feature>